<evidence type="ECO:0000259" key="4">
    <source>
        <dbReference type="PROSITE" id="PS50994"/>
    </source>
</evidence>
<dbReference type="GO" id="GO:0003723">
    <property type="term" value="F:RNA binding"/>
    <property type="evidence" value="ECO:0007669"/>
    <property type="project" value="UniProtKB-KW"/>
</dbReference>
<dbReference type="InterPro" id="IPR001584">
    <property type="entry name" value="Integrase_cat-core"/>
</dbReference>
<dbReference type="PROSITE" id="PS50013">
    <property type="entry name" value="CHROMO_2"/>
    <property type="match status" value="1"/>
</dbReference>
<evidence type="ECO:0000256" key="2">
    <source>
        <dbReference type="SAM" id="MobiDB-lite"/>
    </source>
</evidence>
<evidence type="ECO:0000313" key="6">
    <source>
        <dbReference type="Proteomes" id="UP000017559"/>
    </source>
</evidence>
<feature type="domain" description="Chromo" evidence="3">
    <location>
        <begin position="215"/>
        <end position="278"/>
    </location>
</feature>
<dbReference type="Gene3D" id="2.40.50.40">
    <property type="match status" value="1"/>
</dbReference>
<dbReference type="InterPro" id="IPR016197">
    <property type="entry name" value="Chromo-like_dom_sf"/>
</dbReference>
<proteinExistence type="predicted"/>
<dbReference type="SUPFAM" id="SSF54160">
    <property type="entry name" value="Chromo domain-like"/>
    <property type="match status" value="1"/>
</dbReference>
<dbReference type="GO" id="GO:0005634">
    <property type="term" value="C:nucleus"/>
    <property type="evidence" value="ECO:0007669"/>
    <property type="project" value="UniProtKB-ARBA"/>
</dbReference>
<dbReference type="PROSITE" id="PS50994">
    <property type="entry name" value="INTEGRASE"/>
    <property type="match status" value="1"/>
</dbReference>
<evidence type="ECO:0008006" key="7">
    <source>
        <dbReference type="Google" id="ProtNLM"/>
    </source>
</evidence>
<evidence type="ECO:0000313" key="5">
    <source>
        <dbReference type="EMBL" id="ESK88326.1"/>
    </source>
</evidence>
<organism evidence="5 6">
    <name type="scientific">Moniliophthora roreri (strain MCA 2997)</name>
    <name type="common">Cocoa frosty pod rot fungus</name>
    <name type="synonym">Crinipellis roreri</name>
    <dbReference type="NCBI Taxonomy" id="1381753"/>
    <lineage>
        <taxon>Eukaryota</taxon>
        <taxon>Fungi</taxon>
        <taxon>Dikarya</taxon>
        <taxon>Basidiomycota</taxon>
        <taxon>Agaricomycotina</taxon>
        <taxon>Agaricomycetes</taxon>
        <taxon>Agaricomycetidae</taxon>
        <taxon>Agaricales</taxon>
        <taxon>Marasmiineae</taxon>
        <taxon>Marasmiaceae</taxon>
        <taxon>Moniliophthora</taxon>
    </lineage>
</organism>
<dbReference type="OrthoDB" id="3364639at2759"/>
<feature type="region of interest" description="Disordered" evidence="2">
    <location>
        <begin position="262"/>
        <end position="282"/>
    </location>
</feature>
<dbReference type="Pfam" id="PF24626">
    <property type="entry name" value="SH3_Tf2-1"/>
    <property type="match status" value="1"/>
</dbReference>
<sequence>MKLHFTFRYHPEADGQTEQANQTLEQYLQMYCSYQQDNWDVLLPLAEFAYNNAPNASTGVSSFFANKGYHPNITVHPEYHLTSQKACNYVTNLDEVHQFLHDEIKAAQDTYKRSADNQHNPAPDFQVGQQVYILTKNNKTTQLTKKLLEKYLGLFTIIAQPSSNAFTIHLSDYLSGIHPVFHVSQLEPFHPSEIPDHTELPPPPVEINDEGELHYVISEILDSKLDWQCKCQLQYLVKWAGYEGMDEEIKWILTEDLDPGKALGDFHSNPTNKDKPSPLSKH</sequence>
<dbReference type="InterPro" id="IPR050951">
    <property type="entry name" value="Retrovirus_Pol_polyprotein"/>
</dbReference>
<comment type="caution">
    <text evidence="5">The sequence shown here is derived from an EMBL/GenBank/DDBJ whole genome shotgun (WGS) entry which is preliminary data.</text>
</comment>
<keyword evidence="6" id="KW-1185">Reference proteome</keyword>
<dbReference type="InterPro" id="IPR056924">
    <property type="entry name" value="SH3_Tf2-1"/>
</dbReference>
<dbReference type="SUPFAM" id="SSF53098">
    <property type="entry name" value="Ribonuclease H-like"/>
    <property type="match status" value="1"/>
</dbReference>
<feature type="domain" description="Integrase catalytic" evidence="4">
    <location>
        <begin position="1"/>
        <end position="79"/>
    </location>
</feature>
<evidence type="ECO:0000256" key="1">
    <source>
        <dbReference type="ARBA" id="ARBA00022884"/>
    </source>
</evidence>
<dbReference type="GO" id="GO:0015074">
    <property type="term" value="P:DNA integration"/>
    <property type="evidence" value="ECO:0007669"/>
    <property type="project" value="InterPro"/>
</dbReference>
<keyword evidence="1" id="KW-0694">RNA-binding</keyword>
<dbReference type="InterPro" id="IPR000953">
    <property type="entry name" value="Chromo/chromo_shadow_dom"/>
</dbReference>
<dbReference type="InterPro" id="IPR036397">
    <property type="entry name" value="RNaseH_sf"/>
</dbReference>
<name>V2X6A6_MONRO</name>
<dbReference type="GO" id="GO:0006338">
    <property type="term" value="P:chromatin remodeling"/>
    <property type="evidence" value="ECO:0007669"/>
    <property type="project" value="UniProtKB-ARBA"/>
</dbReference>
<dbReference type="HOGENOM" id="CLU_000384_6_4_1"/>
<dbReference type="PANTHER" id="PTHR37984">
    <property type="entry name" value="PROTEIN CBG26694"/>
    <property type="match status" value="1"/>
</dbReference>
<dbReference type="InterPro" id="IPR012337">
    <property type="entry name" value="RNaseH-like_sf"/>
</dbReference>
<gene>
    <name evidence="5" type="ORF">Moror_14825</name>
</gene>
<dbReference type="PANTHER" id="PTHR37984:SF5">
    <property type="entry name" value="PROTEIN NYNRIN-LIKE"/>
    <property type="match status" value="1"/>
</dbReference>
<dbReference type="AlphaFoldDB" id="V2X6A6"/>
<dbReference type="EMBL" id="AWSO01000660">
    <property type="protein sequence ID" value="ESK88326.1"/>
    <property type="molecule type" value="Genomic_DNA"/>
</dbReference>
<dbReference type="KEGG" id="mrr:Moror_14825"/>
<evidence type="ECO:0000259" key="3">
    <source>
        <dbReference type="PROSITE" id="PS50013"/>
    </source>
</evidence>
<accession>V2X6A6</accession>
<dbReference type="Gene3D" id="3.30.420.10">
    <property type="entry name" value="Ribonuclease H-like superfamily/Ribonuclease H"/>
    <property type="match status" value="1"/>
</dbReference>
<protein>
    <recommendedName>
        <fullName evidence="7">Integrase catalytic domain-containing protein</fullName>
    </recommendedName>
</protein>
<dbReference type="Proteomes" id="UP000017559">
    <property type="component" value="Unassembled WGS sequence"/>
</dbReference>
<reference evidence="5 6" key="1">
    <citation type="journal article" date="2014" name="BMC Genomics">
        <title>Genome and secretome analysis of the hemibiotrophic fungal pathogen, Moniliophthora roreri, which causes frosty pod rot disease of cacao: mechanisms of the biotrophic and necrotrophic phases.</title>
        <authorList>
            <person name="Meinhardt L.W."/>
            <person name="Costa G.G.L."/>
            <person name="Thomazella D.P.T."/>
            <person name="Teixeira P.J.P.L."/>
            <person name="Carazzolle M.F."/>
            <person name="Schuster S.C."/>
            <person name="Carlson J.E."/>
            <person name="Guiltinan M.J."/>
            <person name="Mieczkowski P."/>
            <person name="Farmer A."/>
            <person name="Ramaraj T."/>
            <person name="Crozier J."/>
            <person name="Davis R.E."/>
            <person name="Shao J."/>
            <person name="Melnick R.L."/>
            <person name="Pereira G.A.G."/>
            <person name="Bailey B.A."/>
        </authorList>
    </citation>
    <scope>NUCLEOTIDE SEQUENCE [LARGE SCALE GENOMIC DNA]</scope>
    <source>
        <strain evidence="5 6">MCA 2997</strain>
    </source>
</reference>